<reference evidence="2" key="1">
    <citation type="submission" date="2020-05" db="EMBL/GenBank/DDBJ databases">
        <authorList>
            <person name="Chiriac C."/>
            <person name="Salcher M."/>
            <person name="Ghai R."/>
            <person name="Kavagutti S V."/>
        </authorList>
    </citation>
    <scope>NUCLEOTIDE SEQUENCE</scope>
</reference>
<name>A0A6J6A981_9ZZZZ</name>
<gene>
    <name evidence="2" type="ORF">UFOPK4189_02640</name>
</gene>
<protein>
    <submittedName>
        <fullName evidence="2">Unannotated protein</fullName>
    </submittedName>
</protein>
<dbReference type="Gene3D" id="3.10.450.50">
    <property type="match status" value="1"/>
</dbReference>
<dbReference type="SUPFAM" id="SSF54427">
    <property type="entry name" value="NTF2-like"/>
    <property type="match status" value="1"/>
</dbReference>
<dbReference type="AlphaFoldDB" id="A0A6J6A981"/>
<evidence type="ECO:0000313" key="2">
    <source>
        <dbReference type="EMBL" id="CAB4364883.1"/>
    </source>
</evidence>
<sequence>MTAEFSAVEAARECLDMIQGFDIAGAAGRFAPEGVLELPMRPEPLPRQLRGADIEKFMRLLPKLFARLDFVERRYHQSTTPTSAVVEYRGDAVTHTGKPYLNTYIGVFEFDDQGRVLLWREYFDPLVLQQTFAD</sequence>
<dbReference type="Pfam" id="PF07858">
    <property type="entry name" value="LEH"/>
    <property type="match status" value="1"/>
</dbReference>
<proteinExistence type="predicted"/>
<organism evidence="2">
    <name type="scientific">freshwater metagenome</name>
    <dbReference type="NCBI Taxonomy" id="449393"/>
    <lineage>
        <taxon>unclassified sequences</taxon>
        <taxon>metagenomes</taxon>
        <taxon>ecological metagenomes</taxon>
    </lineage>
</organism>
<dbReference type="InterPro" id="IPR032710">
    <property type="entry name" value="NTF2-like_dom_sf"/>
</dbReference>
<dbReference type="InterPro" id="IPR013100">
    <property type="entry name" value="LEH"/>
</dbReference>
<dbReference type="EMBL" id="CAESGF010000020">
    <property type="protein sequence ID" value="CAB4364883.1"/>
    <property type="molecule type" value="Genomic_DNA"/>
</dbReference>
<feature type="domain" description="Limonene-1,2-epoxide hydrolase" evidence="1">
    <location>
        <begin position="55"/>
        <end position="126"/>
    </location>
</feature>
<evidence type="ECO:0000259" key="1">
    <source>
        <dbReference type="Pfam" id="PF07858"/>
    </source>
</evidence>
<accession>A0A6J6A981</accession>